<dbReference type="EMBL" id="SJPV01000004">
    <property type="protein sequence ID" value="TWU38622.1"/>
    <property type="molecule type" value="Genomic_DNA"/>
</dbReference>
<organism evidence="2 3">
    <name type="scientific">Novipirellula artificiosorum</name>
    <dbReference type="NCBI Taxonomy" id="2528016"/>
    <lineage>
        <taxon>Bacteria</taxon>
        <taxon>Pseudomonadati</taxon>
        <taxon>Planctomycetota</taxon>
        <taxon>Planctomycetia</taxon>
        <taxon>Pirellulales</taxon>
        <taxon>Pirellulaceae</taxon>
        <taxon>Novipirellula</taxon>
    </lineage>
</organism>
<name>A0A5C6DPT2_9BACT</name>
<keyword evidence="3" id="KW-1185">Reference proteome</keyword>
<keyword evidence="1" id="KW-0812">Transmembrane</keyword>
<feature type="transmembrane region" description="Helical" evidence="1">
    <location>
        <begin position="69"/>
        <end position="87"/>
    </location>
</feature>
<keyword evidence="1" id="KW-0472">Membrane</keyword>
<keyword evidence="1" id="KW-1133">Transmembrane helix</keyword>
<sequence length="416" mass="46702">MEKWKEETERLVKRSYRDQSLDSGHREKLRKQTLAVYDRSRSVLRPSTSVFLYLESLWRWVMTRPIPRLGVPVGVAVLFLLGVMSFFPAKSSWAVEDFLKPLMNAKTMRCKMVVNTKDKPAFTIKAMFRGNVGRQESVEMGSINIHDDATGNILTLIPQQKKAILLEAVNRDPNLAGSGGFLQSVREQILNLKQNERGTRVSLGERELAEQRLIGFRITSTAMRMDIWGDSKTGLPHSIVTNMTSLPNAEVTMTEFEFDVELDDSLFSLVPPAEYTVTKNIVDQSKPKEEDLIAALRQFTDLNDGSFPDSINMEVALTVLGKLQANSNSGDDISKEISRVVSLLTRGFMFPLTLPVESNAAYAGKGATRQDATKPVFWYQVLEGKREIRVIRADLSVVETDQVPQADGVQRFAPVL</sequence>
<evidence type="ECO:0000313" key="2">
    <source>
        <dbReference type="EMBL" id="TWU38622.1"/>
    </source>
</evidence>
<dbReference type="Proteomes" id="UP000319143">
    <property type="component" value="Unassembled WGS sequence"/>
</dbReference>
<proteinExistence type="predicted"/>
<reference evidence="2 3" key="1">
    <citation type="submission" date="2019-02" db="EMBL/GenBank/DDBJ databases">
        <title>Deep-cultivation of Planctomycetes and their phenomic and genomic characterization uncovers novel biology.</title>
        <authorList>
            <person name="Wiegand S."/>
            <person name="Jogler M."/>
            <person name="Boedeker C."/>
            <person name="Pinto D."/>
            <person name="Vollmers J."/>
            <person name="Rivas-Marin E."/>
            <person name="Kohn T."/>
            <person name="Peeters S.H."/>
            <person name="Heuer A."/>
            <person name="Rast P."/>
            <person name="Oberbeckmann S."/>
            <person name="Bunk B."/>
            <person name="Jeske O."/>
            <person name="Meyerdierks A."/>
            <person name="Storesund J.E."/>
            <person name="Kallscheuer N."/>
            <person name="Luecker S."/>
            <person name="Lage O.M."/>
            <person name="Pohl T."/>
            <person name="Merkel B.J."/>
            <person name="Hornburger P."/>
            <person name="Mueller R.-W."/>
            <person name="Bruemmer F."/>
            <person name="Labrenz M."/>
            <person name="Spormann A.M."/>
            <person name="Op Den Camp H."/>
            <person name="Overmann J."/>
            <person name="Amann R."/>
            <person name="Jetten M.S.M."/>
            <person name="Mascher T."/>
            <person name="Medema M.H."/>
            <person name="Devos D.P."/>
            <person name="Kaster A.-K."/>
            <person name="Ovreas L."/>
            <person name="Rohde M."/>
            <person name="Galperin M.Y."/>
            <person name="Jogler C."/>
        </authorList>
    </citation>
    <scope>NUCLEOTIDE SEQUENCE [LARGE SCALE GENOMIC DNA]</scope>
    <source>
        <strain evidence="2 3">Poly41</strain>
    </source>
</reference>
<protein>
    <submittedName>
        <fullName evidence="2">Uncharacterized protein</fullName>
    </submittedName>
</protein>
<accession>A0A5C6DPT2</accession>
<gene>
    <name evidence="2" type="ORF">Poly41_30990</name>
</gene>
<evidence type="ECO:0000256" key="1">
    <source>
        <dbReference type="SAM" id="Phobius"/>
    </source>
</evidence>
<dbReference type="AlphaFoldDB" id="A0A5C6DPT2"/>
<comment type="caution">
    <text evidence="2">The sequence shown here is derived from an EMBL/GenBank/DDBJ whole genome shotgun (WGS) entry which is preliminary data.</text>
</comment>
<evidence type="ECO:0000313" key="3">
    <source>
        <dbReference type="Proteomes" id="UP000319143"/>
    </source>
</evidence>